<feature type="region of interest" description="Disordered" evidence="4">
    <location>
        <begin position="868"/>
        <end position="894"/>
    </location>
</feature>
<feature type="domain" description="Helicase C-terminal" evidence="6">
    <location>
        <begin position="434"/>
        <end position="624"/>
    </location>
</feature>
<dbReference type="PROSITE" id="PS00690">
    <property type="entry name" value="DEAH_ATP_HELICASE"/>
    <property type="match status" value="1"/>
</dbReference>
<evidence type="ECO:0000256" key="1">
    <source>
        <dbReference type="ARBA" id="ARBA00022741"/>
    </source>
</evidence>
<dbReference type="GO" id="GO:0003723">
    <property type="term" value="F:RNA binding"/>
    <property type="evidence" value="ECO:0007669"/>
    <property type="project" value="TreeGrafter"/>
</dbReference>
<comment type="caution">
    <text evidence="7">The sequence shown here is derived from an EMBL/GenBank/DDBJ whole genome shotgun (WGS) entry which is preliminary data.</text>
</comment>
<protein>
    <submittedName>
        <fullName evidence="7">6158_t:CDS:1</fullName>
    </submittedName>
</protein>
<evidence type="ECO:0000259" key="5">
    <source>
        <dbReference type="PROSITE" id="PS51192"/>
    </source>
</evidence>
<dbReference type="CDD" id="cd17917">
    <property type="entry name" value="DEXHc_RHA-like"/>
    <property type="match status" value="1"/>
</dbReference>
<feature type="region of interest" description="Disordered" evidence="4">
    <location>
        <begin position="1"/>
        <end position="26"/>
    </location>
</feature>
<dbReference type="Gene3D" id="1.20.120.1080">
    <property type="match status" value="1"/>
</dbReference>
<keyword evidence="3" id="KW-0067">ATP-binding</keyword>
<dbReference type="PANTHER" id="PTHR18934">
    <property type="entry name" value="ATP-DEPENDENT RNA HELICASE"/>
    <property type="match status" value="1"/>
</dbReference>
<dbReference type="Pfam" id="PF00271">
    <property type="entry name" value="Helicase_C"/>
    <property type="match status" value="1"/>
</dbReference>
<evidence type="ECO:0000313" key="8">
    <source>
        <dbReference type="Proteomes" id="UP000789572"/>
    </source>
</evidence>
<dbReference type="PROSITE" id="PS51192">
    <property type="entry name" value="HELICASE_ATP_BIND_1"/>
    <property type="match status" value="1"/>
</dbReference>
<dbReference type="EMBL" id="CAJVPJ010000611">
    <property type="protein sequence ID" value="CAG8542535.1"/>
    <property type="molecule type" value="Genomic_DNA"/>
</dbReference>
<dbReference type="Proteomes" id="UP000789572">
    <property type="component" value="Unassembled WGS sequence"/>
</dbReference>
<evidence type="ECO:0000259" key="6">
    <source>
        <dbReference type="PROSITE" id="PS51194"/>
    </source>
</evidence>
<sequence length="1280" mass="145264">MCNSDDDWQRSVEAEEEEANGIISEPSDIEIIISEDAYQVSNTNVFPYVSPQKSTSSTNSPAIETLSEQCNPTLSSSDVECESDSESTCSSDSCNSNCSVNFIDFAKMVKEAAEKRSQESTKLAVSANINQGEVSERFEHLAISDNATCSDKESEAAGSVANDFLTLQYAENSASEISASESTYSNPFTHPSSIQMKHIDRSGLPIDERRDDIINLIRENRVVILSGSTGCGKSTQVPQFILDDCLQRQEHVNIICTQPRRIAATSLADRVSRERGTERHGLVGYHIGGKRGVSSSTRLRYVTTGVLLEILKSDRKLSIYSHIIMDEIHERNVDDDLMMAHLRSILRENHKLKLIIMSATMNVNKFAKYFRDFEVHEDDAFIEIPCIDVKARTYPVEVFYLEDVCEGLELGELSINAAMQEPQKPTLSAERRRLLVEWIIKCHSMKPYTEAFLVFLPGIAIIAELEEELINYNEYYKQMAKFEGRKYPNRLEIIKLHSTVTIDEQHLVMRRPRKRTRKIILATNIAESSITVPDVTIIFDSCLRKDISYNEISRAYSLDEQWISKDCAEQRRGRAGRVGPGLLYRFVTKSFYDRLPEERTPEIGRIPLNSLLLRSIYANLGDPRDLLARCIDPPSDDAIDLAIEDLLTIGAIFKSSETHEDNDGWIRTISFIEYRATELGKILAQLPLDLHSGLLVRYGLIFGVSNHSIIIAAILQNRGIIVQPSNMEIEIAAAFKRYHKDLPEDCPFNGGSDLISHLRAYLLWEETWNNDENVDKEKEIQWCTENFVSLYWIREVQDLVLSVRDSLAYVGIGSHPTKNDRDRIRRNRLRYSDLTGNINDDEYIEDEQDCGIEEEMDRVEQILENAAAGAVEPDPDDDEEFDETKDATSTSYPSKKSTIVHQMSADTLSILNPELNVFDRTYQITSNSPKLKEEPDVLLISILLLAAFHHNMLYIVFDGSTRVWNACPKDYNRNHTIEFAAQLLPPKVEVVKMLREGIGQVAKVFHPDDDPRSANGDDLEKCYVEFTKPTTCLWKHSRRKSAVELPDAVFISQKLRTMKDAMWVNNSANTNTNNEESKKVKFSGIHAQPTTQVLFKPVYHRHSRRVRPRPTSLFFPLIVDPGDDYRYTITAGRLLAVEKVSSYVAEHLTCLISPAKANHNIGDIILALFGHEIEYGDDKGGCCVYVNSERYSIFSGMLPKELAELIKAFRCYLQSQVHGKGTLSQSRNVETDINVKNTPVDTHIPEQQLVLKETTRLWREGNIKLEEIGELLKKTIYLIL</sequence>
<feature type="domain" description="Helicase ATP-binding" evidence="5">
    <location>
        <begin position="214"/>
        <end position="379"/>
    </location>
</feature>
<name>A0A9N9AU07_9GLOM</name>
<dbReference type="InterPro" id="IPR027417">
    <property type="entry name" value="P-loop_NTPase"/>
</dbReference>
<evidence type="ECO:0000256" key="4">
    <source>
        <dbReference type="SAM" id="MobiDB-lite"/>
    </source>
</evidence>
<dbReference type="GO" id="GO:0005524">
    <property type="term" value="F:ATP binding"/>
    <property type="evidence" value="ECO:0007669"/>
    <property type="project" value="UniProtKB-KW"/>
</dbReference>
<dbReference type="OrthoDB" id="28053at2759"/>
<dbReference type="GO" id="GO:0016787">
    <property type="term" value="F:hydrolase activity"/>
    <property type="evidence" value="ECO:0007669"/>
    <property type="project" value="UniProtKB-KW"/>
</dbReference>
<evidence type="ECO:0000313" key="7">
    <source>
        <dbReference type="EMBL" id="CAG8542535.1"/>
    </source>
</evidence>
<evidence type="ECO:0000256" key="2">
    <source>
        <dbReference type="ARBA" id="ARBA00022801"/>
    </source>
</evidence>
<evidence type="ECO:0000256" key="3">
    <source>
        <dbReference type="ARBA" id="ARBA00022840"/>
    </source>
</evidence>
<dbReference type="SMART" id="SM00487">
    <property type="entry name" value="DEXDc"/>
    <property type="match status" value="1"/>
</dbReference>
<dbReference type="Pfam" id="PF00270">
    <property type="entry name" value="DEAD"/>
    <property type="match status" value="1"/>
</dbReference>
<proteinExistence type="predicted"/>
<dbReference type="GO" id="GO:0004386">
    <property type="term" value="F:helicase activity"/>
    <property type="evidence" value="ECO:0007669"/>
    <property type="project" value="TreeGrafter"/>
</dbReference>
<keyword evidence="8" id="KW-1185">Reference proteome</keyword>
<keyword evidence="2" id="KW-0378">Hydrolase</keyword>
<feature type="compositionally biased region" description="Acidic residues" evidence="4">
    <location>
        <begin position="873"/>
        <end position="883"/>
    </location>
</feature>
<reference evidence="7" key="1">
    <citation type="submission" date="2021-06" db="EMBL/GenBank/DDBJ databases">
        <authorList>
            <person name="Kallberg Y."/>
            <person name="Tangrot J."/>
            <person name="Rosling A."/>
        </authorList>
    </citation>
    <scope>NUCLEOTIDE SEQUENCE</scope>
    <source>
        <strain evidence="7">IA702</strain>
    </source>
</reference>
<dbReference type="CDD" id="cd18791">
    <property type="entry name" value="SF2_C_RHA"/>
    <property type="match status" value="1"/>
</dbReference>
<dbReference type="InterPro" id="IPR014001">
    <property type="entry name" value="Helicase_ATP-bd"/>
</dbReference>
<dbReference type="InterPro" id="IPR011545">
    <property type="entry name" value="DEAD/DEAH_box_helicase_dom"/>
</dbReference>
<dbReference type="InterPro" id="IPR002464">
    <property type="entry name" value="DNA/RNA_helicase_DEAH_CS"/>
</dbReference>
<dbReference type="SMART" id="SM00490">
    <property type="entry name" value="HELICc"/>
    <property type="match status" value="1"/>
</dbReference>
<dbReference type="AlphaFoldDB" id="A0A9N9AU07"/>
<dbReference type="PROSITE" id="PS51194">
    <property type="entry name" value="HELICASE_CTER"/>
    <property type="match status" value="1"/>
</dbReference>
<dbReference type="PANTHER" id="PTHR18934:SF113">
    <property type="entry name" value="ATP-DEPENDENT RNA HELICASE TDRD9"/>
    <property type="match status" value="1"/>
</dbReference>
<gene>
    <name evidence="7" type="ORF">POCULU_LOCUS4609</name>
</gene>
<dbReference type="FunFam" id="3.40.50.300:FF:001760">
    <property type="entry name" value="ATP-dependent RNA helicase"/>
    <property type="match status" value="1"/>
</dbReference>
<accession>A0A9N9AU07</accession>
<dbReference type="InterPro" id="IPR001650">
    <property type="entry name" value="Helicase_C-like"/>
</dbReference>
<organism evidence="7 8">
    <name type="scientific">Paraglomus occultum</name>
    <dbReference type="NCBI Taxonomy" id="144539"/>
    <lineage>
        <taxon>Eukaryota</taxon>
        <taxon>Fungi</taxon>
        <taxon>Fungi incertae sedis</taxon>
        <taxon>Mucoromycota</taxon>
        <taxon>Glomeromycotina</taxon>
        <taxon>Glomeromycetes</taxon>
        <taxon>Paraglomerales</taxon>
        <taxon>Paraglomeraceae</taxon>
        <taxon>Paraglomus</taxon>
    </lineage>
</organism>
<keyword evidence="1" id="KW-0547">Nucleotide-binding</keyword>
<dbReference type="SUPFAM" id="SSF52540">
    <property type="entry name" value="P-loop containing nucleoside triphosphate hydrolases"/>
    <property type="match status" value="1"/>
</dbReference>
<dbReference type="Gene3D" id="3.40.50.300">
    <property type="entry name" value="P-loop containing nucleotide triphosphate hydrolases"/>
    <property type="match status" value="2"/>
</dbReference>